<protein>
    <submittedName>
        <fullName evidence="2">Uncharacterized protein</fullName>
    </submittedName>
</protein>
<evidence type="ECO:0000256" key="1">
    <source>
        <dbReference type="SAM" id="Phobius"/>
    </source>
</evidence>
<gene>
    <name evidence="2" type="ORF">TRSC58_07435</name>
</gene>
<keyword evidence="3" id="KW-1185">Reference proteome</keyword>
<evidence type="ECO:0000313" key="2">
    <source>
        <dbReference type="EMBL" id="ESL04985.1"/>
    </source>
</evidence>
<dbReference type="AlphaFoldDB" id="A0A061ISU4"/>
<keyword evidence="1" id="KW-1133">Transmembrane helix</keyword>
<dbReference type="EMBL" id="AUPL01007679">
    <property type="protein sequence ID" value="ESL04985.1"/>
    <property type="molecule type" value="Genomic_DNA"/>
</dbReference>
<keyword evidence="1" id="KW-0472">Membrane</keyword>
<keyword evidence="1" id="KW-0812">Transmembrane</keyword>
<dbReference type="Proteomes" id="UP000031737">
    <property type="component" value="Unassembled WGS sequence"/>
</dbReference>
<reference evidence="2 3" key="1">
    <citation type="submission" date="2013-07" db="EMBL/GenBank/DDBJ databases">
        <authorList>
            <person name="Stoco P.H."/>
            <person name="Wagner G."/>
            <person name="Gerber A."/>
            <person name="Zaha A."/>
            <person name="Thompson C."/>
            <person name="Bartholomeu D.C."/>
            <person name="Luckemeyer D.D."/>
            <person name="Bahia D."/>
            <person name="Loreto E."/>
            <person name="Prestes E.B."/>
            <person name="Lima F.M."/>
            <person name="Rodrigues-Luiz G."/>
            <person name="Vallejo G.A."/>
            <person name="Filho J.F."/>
            <person name="Monteiro K.M."/>
            <person name="Tyler K.M."/>
            <person name="de Almeida L.G."/>
            <person name="Ortiz M.F."/>
            <person name="Siervo M.A."/>
            <person name="de Moraes M.H."/>
            <person name="Cunha O.L."/>
            <person name="Mendonca-Neto R."/>
            <person name="Silva R."/>
            <person name="Teixeira S.M."/>
            <person name="Murta S.M."/>
            <person name="Sincero T.C."/>
            <person name="Mendes T.A."/>
            <person name="Urmenyi T.P."/>
            <person name="Silva V.G."/>
            <person name="da Rocha W.D."/>
            <person name="Andersson B."/>
            <person name="Romanha A.J."/>
            <person name="Steindel M."/>
            <person name="de Vasconcelos A.T."/>
            <person name="Grisard E.C."/>
        </authorList>
    </citation>
    <scope>NUCLEOTIDE SEQUENCE [LARGE SCALE GENOMIC DNA]</scope>
    <source>
        <strain evidence="2 3">SC58</strain>
    </source>
</reference>
<evidence type="ECO:0000313" key="3">
    <source>
        <dbReference type="Proteomes" id="UP000031737"/>
    </source>
</evidence>
<feature type="transmembrane region" description="Helical" evidence="1">
    <location>
        <begin position="66"/>
        <end position="87"/>
    </location>
</feature>
<organism evidence="2 3">
    <name type="scientific">Trypanosoma rangeli SC58</name>
    <dbReference type="NCBI Taxonomy" id="429131"/>
    <lineage>
        <taxon>Eukaryota</taxon>
        <taxon>Discoba</taxon>
        <taxon>Euglenozoa</taxon>
        <taxon>Kinetoplastea</taxon>
        <taxon>Metakinetoplastina</taxon>
        <taxon>Trypanosomatida</taxon>
        <taxon>Trypanosomatidae</taxon>
        <taxon>Trypanosoma</taxon>
        <taxon>Herpetosoma</taxon>
    </lineage>
</organism>
<accession>A0A061ISU4</accession>
<comment type="caution">
    <text evidence="2">The sequence shown here is derived from an EMBL/GenBank/DDBJ whole genome shotgun (WGS) entry which is preliminary data.</text>
</comment>
<sequence length="112" mass="13073">MYPSLFLSCLFFFLVLLLLSGTAFVCECACFFLPLLAAFRSSHCFHHHFPFHLSHPMSFFPLFLSFHWPSFLFFFFVFSSGGAEAALTHPHNYVRRIHQRLVGRARIRRGRG</sequence>
<dbReference type="VEuPathDB" id="TriTrypDB:TRSC58_07435"/>
<proteinExistence type="predicted"/>
<name>A0A061ISU4_TRYRA</name>